<evidence type="ECO:0000256" key="5">
    <source>
        <dbReference type="RuleBase" id="RU361157"/>
    </source>
</evidence>
<protein>
    <recommendedName>
        <fullName evidence="5">Transport permease protein</fullName>
    </recommendedName>
</protein>
<evidence type="ECO:0000256" key="1">
    <source>
        <dbReference type="ARBA" id="ARBA00004141"/>
    </source>
</evidence>
<keyword evidence="4 5" id="KW-0472">Membrane</keyword>
<sequence length="267" mass="29046">MTPHFPATMTPLGAINWIGCYTLFVKEVRRFQKVWLQTIAAPAITTLIFMAIFALAMGRGGREMDGVPFDQFLLPGLAMMTMIQNAFANTSSSLVISKVQGSIVDILMPPLSPWELTLAYVGGGMVRGLICGVVVLAALAAVTPMPVAQPFMALAFALEATVMMAAVGVLTGVWADKFDQATVITNFVIMPMSFLSGTFYSVDHLPEAVRWLAHINPFYFMIDGFRGGFLGVDGARAWVQLGVLTAGNVGLLWWSQHLFRIGYKLKS</sequence>
<evidence type="ECO:0000256" key="2">
    <source>
        <dbReference type="ARBA" id="ARBA00022692"/>
    </source>
</evidence>
<comment type="subcellular location">
    <subcellularLocation>
        <location evidence="5">Cell inner membrane</location>
        <topology evidence="5">Multi-pass membrane protein</topology>
    </subcellularLocation>
    <subcellularLocation>
        <location evidence="1">Membrane</location>
        <topology evidence="1">Multi-pass membrane protein</topology>
    </subcellularLocation>
</comment>
<dbReference type="InterPro" id="IPR047817">
    <property type="entry name" value="ABC2_TM_bact-type"/>
</dbReference>
<evidence type="ECO:0000256" key="4">
    <source>
        <dbReference type="ARBA" id="ARBA00023136"/>
    </source>
</evidence>
<feature type="transmembrane region" description="Helical" evidence="5">
    <location>
        <begin position="34"/>
        <end position="57"/>
    </location>
</feature>
<dbReference type="InterPro" id="IPR013525">
    <property type="entry name" value="ABC2_TM"/>
</dbReference>
<feature type="transmembrane region" description="Helical" evidence="5">
    <location>
        <begin position="181"/>
        <end position="202"/>
    </location>
</feature>
<dbReference type="PANTHER" id="PTHR43332:SF2">
    <property type="entry name" value="INNER MEMBRANE TRANSPORT PERMEASE YADH"/>
    <property type="match status" value="1"/>
</dbReference>
<dbReference type="PROSITE" id="PS51012">
    <property type="entry name" value="ABC_TM2"/>
    <property type="match status" value="1"/>
</dbReference>
<dbReference type="InterPro" id="IPR000412">
    <property type="entry name" value="ABC_2_transport"/>
</dbReference>
<dbReference type="PRINTS" id="PR00164">
    <property type="entry name" value="ABC2TRNSPORT"/>
</dbReference>
<feature type="transmembrane region" description="Helical" evidence="5">
    <location>
        <begin position="117"/>
        <end position="139"/>
    </location>
</feature>
<name>A0A212JTQ7_9PROT</name>
<keyword evidence="5" id="KW-1003">Cell membrane</keyword>
<dbReference type="InterPro" id="IPR052522">
    <property type="entry name" value="ABC-2_transport_permease"/>
</dbReference>
<dbReference type="PIRSF" id="PIRSF006648">
    <property type="entry name" value="DrrB"/>
    <property type="match status" value="1"/>
</dbReference>
<organism evidence="7">
    <name type="scientific">uncultured Alphaproteobacteria bacterium</name>
    <dbReference type="NCBI Taxonomy" id="91750"/>
    <lineage>
        <taxon>Bacteria</taxon>
        <taxon>Pseudomonadati</taxon>
        <taxon>Pseudomonadota</taxon>
        <taxon>Alphaproteobacteria</taxon>
        <taxon>environmental samples</taxon>
    </lineage>
</organism>
<gene>
    <name evidence="7" type="ORF">KL86APRO_11629</name>
</gene>
<dbReference type="PANTHER" id="PTHR43332">
    <property type="entry name" value="INNER MEMBRANE TRANSPORT PERMEASE YADH-RELATED"/>
    <property type="match status" value="1"/>
</dbReference>
<dbReference type="EMBL" id="FLUO01000001">
    <property type="protein sequence ID" value="SBW02695.1"/>
    <property type="molecule type" value="Genomic_DNA"/>
</dbReference>
<keyword evidence="5" id="KW-0813">Transport</keyword>
<comment type="similarity">
    <text evidence="5">Belongs to the ABC-2 integral membrane protein family.</text>
</comment>
<reference evidence="7" key="1">
    <citation type="submission" date="2016-04" db="EMBL/GenBank/DDBJ databases">
        <authorList>
            <person name="Evans L.H."/>
            <person name="Alamgir A."/>
            <person name="Owens N."/>
            <person name="Weber N.D."/>
            <person name="Virtaneva K."/>
            <person name="Barbian K."/>
            <person name="Babar A."/>
            <person name="Rosenke K."/>
        </authorList>
    </citation>
    <scope>NUCLEOTIDE SEQUENCE</scope>
    <source>
        <strain evidence="7">86</strain>
    </source>
</reference>
<keyword evidence="2 5" id="KW-0812">Transmembrane</keyword>
<accession>A0A212JTQ7</accession>
<proteinExistence type="inferred from homology"/>
<dbReference type="Pfam" id="PF01061">
    <property type="entry name" value="ABC2_membrane"/>
    <property type="match status" value="1"/>
</dbReference>
<evidence type="ECO:0000259" key="6">
    <source>
        <dbReference type="PROSITE" id="PS51012"/>
    </source>
</evidence>
<evidence type="ECO:0000256" key="3">
    <source>
        <dbReference type="ARBA" id="ARBA00022989"/>
    </source>
</evidence>
<comment type="caution">
    <text evidence="5">Lacks conserved residue(s) required for the propagation of feature annotation.</text>
</comment>
<dbReference type="GO" id="GO:0140359">
    <property type="term" value="F:ABC-type transporter activity"/>
    <property type="evidence" value="ECO:0007669"/>
    <property type="project" value="InterPro"/>
</dbReference>
<dbReference type="GO" id="GO:0043190">
    <property type="term" value="C:ATP-binding cassette (ABC) transporter complex"/>
    <property type="evidence" value="ECO:0007669"/>
    <property type="project" value="InterPro"/>
</dbReference>
<feature type="domain" description="ABC transmembrane type-2" evidence="6">
    <location>
        <begin position="33"/>
        <end position="262"/>
    </location>
</feature>
<dbReference type="AlphaFoldDB" id="A0A212JTQ7"/>
<keyword evidence="3 5" id="KW-1133">Transmembrane helix</keyword>
<feature type="transmembrane region" description="Helical" evidence="5">
    <location>
        <begin position="151"/>
        <end position="174"/>
    </location>
</feature>
<evidence type="ECO:0000313" key="7">
    <source>
        <dbReference type="EMBL" id="SBW02695.1"/>
    </source>
</evidence>